<proteinExistence type="predicted"/>
<feature type="compositionally biased region" description="Basic and acidic residues" evidence="4">
    <location>
        <begin position="16"/>
        <end position="26"/>
    </location>
</feature>
<dbReference type="AlphaFoldDB" id="A0AAD7XNG7"/>
<feature type="compositionally biased region" description="Acidic residues" evidence="4">
    <location>
        <begin position="109"/>
        <end position="119"/>
    </location>
</feature>
<evidence type="ECO:0000256" key="3">
    <source>
        <dbReference type="PROSITE-ProRule" id="PRU00023"/>
    </source>
</evidence>
<reference evidence="5" key="1">
    <citation type="submission" date="2023-01" db="EMBL/GenBank/DDBJ databases">
        <title>Metagenome sequencing of chrysophaentin producing Chrysophaeum taylorii.</title>
        <authorList>
            <person name="Davison J."/>
            <person name="Bewley C."/>
        </authorList>
    </citation>
    <scope>NUCLEOTIDE SEQUENCE</scope>
    <source>
        <strain evidence="5">NIES-1699</strain>
    </source>
</reference>
<evidence type="ECO:0000256" key="2">
    <source>
        <dbReference type="ARBA" id="ARBA00023043"/>
    </source>
</evidence>
<dbReference type="PANTHER" id="PTHR24171">
    <property type="entry name" value="ANKYRIN REPEAT DOMAIN-CONTAINING PROTEIN 39-RELATED"/>
    <property type="match status" value="1"/>
</dbReference>
<dbReference type="PROSITE" id="PS50088">
    <property type="entry name" value="ANK_REPEAT"/>
    <property type="match status" value="2"/>
</dbReference>
<dbReference type="EMBL" id="JAQMWT010000314">
    <property type="protein sequence ID" value="KAJ8605635.1"/>
    <property type="molecule type" value="Genomic_DNA"/>
</dbReference>
<feature type="repeat" description="ANK" evidence="3">
    <location>
        <begin position="313"/>
        <end position="346"/>
    </location>
</feature>
<organism evidence="5 6">
    <name type="scientific">Chrysophaeum taylorii</name>
    <dbReference type="NCBI Taxonomy" id="2483200"/>
    <lineage>
        <taxon>Eukaryota</taxon>
        <taxon>Sar</taxon>
        <taxon>Stramenopiles</taxon>
        <taxon>Ochrophyta</taxon>
        <taxon>Pelagophyceae</taxon>
        <taxon>Pelagomonadales</taxon>
        <taxon>Pelagomonadaceae</taxon>
        <taxon>Chrysophaeum</taxon>
    </lineage>
</organism>
<protein>
    <submittedName>
        <fullName evidence="5">Uncharacterized protein</fullName>
    </submittedName>
</protein>
<evidence type="ECO:0000256" key="4">
    <source>
        <dbReference type="SAM" id="MobiDB-lite"/>
    </source>
</evidence>
<feature type="region of interest" description="Disordered" evidence="4">
    <location>
        <begin position="50"/>
        <end position="76"/>
    </location>
</feature>
<accession>A0AAD7XNG7</accession>
<dbReference type="Proteomes" id="UP001230188">
    <property type="component" value="Unassembled WGS sequence"/>
</dbReference>
<gene>
    <name evidence="5" type="ORF">CTAYLR_000118</name>
</gene>
<evidence type="ECO:0000313" key="6">
    <source>
        <dbReference type="Proteomes" id="UP001230188"/>
    </source>
</evidence>
<dbReference type="SMART" id="SM00248">
    <property type="entry name" value="ANK"/>
    <property type="match status" value="4"/>
</dbReference>
<keyword evidence="6" id="KW-1185">Reference proteome</keyword>
<dbReference type="InterPro" id="IPR036770">
    <property type="entry name" value="Ankyrin_rpt-contain_sf"/>
</dbReference>
<evidence type="ECO:0000313" key="5">
    <source>
        <dbReference type="EMBL" id="KAJ8605635.1"/>
    </source>
</evidence>
<feature type="repeat" description="ANK" evidence="3">
    <location>
        <begin position="347"/>
        <end position="379"/>
    </location>
</feature>
<dbReference type="Gene3D" id="1.25.40.20">
    <property type="entry name" value="Ankyrin repeat-containing domain"/>
    <property type="match status" value="2"/>
</dbReference>
<dbReference type="PROSITE" id="PS50297">
    <property type="entry name" value="ANK_REP_REGION"/>
    <property type="match status" value="2"/>
</dbReference>
<name>A0AAD7XNG7_9STRA</name>
<keyword evidence="2 3" id="KW-0040">ANK repeat</keyword>
<comment type="caution">
    <text evidence="5">The sequence shown here is derived from an EMBL/GenBank/DDBJ whole genome shotgun (WGS) entry which is preliminary data.</text>
</comment>
<dbReference type="Pfam" id="PF12796">
    <property type="entry name" value="Ank_2"/>
    <property type="match status" value="1"/>
</dbReference>
<dbReference type="PANTHER" id="PTHR24171:SF9">
    <property type="entry name" value="ANKYRIN REPEAT DOMAIN-CONTAINING PROTEIN 39"/>
    <property type="match status" value="1"/>
</dbReference>
<evidence type="ECO:0000256" key="1">
    <source>
        <dbReference type="ARBA" id="ARBA00022737"/>
    </source>
</evidence>
<feature type="region of interest" description="Disordered" evidence="4">
    <location>
        <begin position="106"/>
        <end position="141"/>
    </location>
</feature>
<sequence>MGLLSKGVARVTGAFKKPEQQRRDEGWSQEMWTLETAPEASKKRHFFLHRRRRSADDDDASVASVDRPRFGGGLSRLRPFTRRRREAKASTWREVTPLDEACVPRIVDPVDDDDDDEAGFETSRSVTPSERGSLLFGPPPGFAAATAANDIAWLEEKPKLPNSKDPVRPINDENKLISPTRGKTARKREDEAAAPPLPVLSPPKRGKRETPALPTPATPDSKVVAAAAASPRPVVMISGRKFDPHTPPRTPLISHQSRASPYQSRRERRSLSMSPNLAPPRVRALLSAAEAGDVLAVKRHLSNIDVDVADPQDGYTALTIASEEGRLDVVAHLVERAGADVEKRDAVGRTPLYAAAVADQAKVVAYLVRAGADPTVVDDDHRSIFWACCAVRARDAAVALLDSAAARALVIDIDARDPCGLTAVEFAANRGHATILQLLRQRGAVEEFRKSGRDRLALNI</sequence>
<feature type="region of interest" description="Disordered" evidence="4">
    <location>
        <begin position="238"/>
        <end position="276"/>
    </location>
</feature>
<dbReference type="SUPFAM" id="SSF48403">
    <property type="entry name" value="Ankyrin repeat"/>
    <property type="match status" value="1"/>
</dbReference>
<feature type="region of interest" description="Disordered" evidence="4">
    <location>
        <begin position="158"/>
        <end position="221"/>
    </location>
</feature>
<feature type="compositionally biased region" description="Basic and acidic residues" evidence="4">
    <location>
        <begin position="165"/>
        <end position="175"/>
    </location>
</feature>
<feature type="region of interest" description="Disordered" evidence="4">
    <location>
        <begin position="1"/>
        <end position="30"/>
    </location>
</feature>
<keyword evidence="1" id="KW-0677">Repeat</keyword>
<dbReference type="InterPro" id="IPR002110">
    <property type="entry name" value="Ankyrin_rpt"/>
</dbReference>
<feature type="compositionally biased region" description="Polar residues" evidence="4">
    <location>
        <begin position="253"/>
        <end position="263"/>
    </location>
</feature>